<proteinExistence type="predicted"/>
<keyword evidence="3" id="KW-1185">Reference proteome</keyword>
<reference evidence="2 3" key="1">
    <citation type="submission" date="2014-04" db="EMBL/GenBank/DDBJ databases">
        <title>Genome evolution of avian class.</title>
        <authorList>
            <person name="Zhang G."/>
            <person name="Li C."/>
        </authorList>
    </citation>
    <scope>NUCLEOTIDE SEQUENCE [LARGE SCALE GENOMIC DNA]</scope>
    <source>
        <strain evidence="2">BGI_AS27</strain>
    </source>
</reference>
<evidence type="ECO:0000313" key="3">
    <source>
        <dbReference type="Proteomes" id="UP000053286"/>
    </source>
</evidence>
<name>A0A087R7U4_APTFO</name>
<dbReference type="Proteomes" id="UP000053286">
    <property type="component" value="Unassembled WGS sequence"/>
</dbReference>
<accession>A0A087R7U4</accession>
<protein>
    <submittedName>
        <fullName evidence="2">Uncharacterized protein</fullName>
    </submittedName>
</protein>
<organism evidence="2 3">
    <name type="scientific">Aptenodytes forsteri</name>
    <name type="common">Emperor penguin</name>
    <dbReference type="NCBI Taxonomy" id="9233"/>
    <lineage>
        <taxon>Eukaryota</taxon>
        <taxon>Metazoa</taxon>
        <taxon>Chordata</taxon>
        <taxon>Craniata</taxon>
        <taxon>Vertebrata</taxon>
        <taxon>Euteleostomi</taxon>
        <taxon>Archelosauria</taxon>
        <taxon>Archosauria</taxon>
        <taxon>Dinosauria</taxon>
        <taxon>Saurischia</taxon>
        <taxon>Theropoda</taxon>
        <taxon>Coelurosauria</taxon>
        <taxon>Aves</taxon>
        <taxon>Neognathae</taxon>
        <taxon>Neoaves</taxon>
        <taxon>Aequornithes</taxon>
        <taxon>Sphenisciformes</taxon>
        <taxon>Spheniscidae</taxon>
        <taxon>Aptenodytes</taxon>
    </lineage>
</organism>
<feature type="region of interest" description="Disordered" evidence="1">
    <location>
        <begin position="27"/>
        <end position="46"/>
    </location>
</feature>
<sequence>MRWLRPPSALAHCRQLCPRLAASCSPHWRQGSAAGLGSPPSSGSLSTLSCWYPEEQSSSLSAYAGMAIFPTRVSAEKTMGMGRCQP</sequence>
<gene>
    <name evidence="2" type="ORF">AS27_07182</name>
</gene>
<evidence type="ECO:0000313" key="2">
    <source>
        <dbReference type="EMBL" id="KFM09548.1"/>
    </source>
</evidence>
<dbReference type="AlphaFoldDB" id="A0A087R7U4"/>
<feature type="compositionally biased region" description="Low complexity" evidence="1">
    <location>
        <begin position="31"/>
        <end position="46"/>
    </location>
</feature>
<feature type="non-terminal residue" evidence="2">
    <location>
        <position position="86"/>
    </location>
</feature>
<dbReference type="EMBL" id="KL226185">
    <property type="protein sequence ID" value="KFM09548.1"/>
    <property type="molecule type" value="Genomic_DNA"/>
</dbReference>
<evidence type="ECO:0000256" key="1">
    <source>
        <dbReference type="SAM" id="MobiDB-lite"/>
    </source>
</evidence>